<dbReference type="GO" id="GO:0008654">
    <property type="term" value="P:phospholipid biosynthetic process"/>
    <property type="evidence" value="ECO:0007669"/>
    <property type="project" value="InterPro"/>
</dbReference>
<reference evidence="13" key="1">
    <citation type="submission" date="2020-10" db="EMBL/GenBank/DDBJ databases">
        <authorList>
            <person name="Hahn C.J."/>
            <person name="Laso-Perez R."/>
            <person name="Vulcano F."/>
            <person name="Vaziourakis K.-M."/>
            <person name="Stokke R."/>
            <person name="Steen I.H."/>
            <person name="Teske A."/>
            <person name="Boetius A."/>
            <person name="Liebeke M."/>
            <person name="Amann R."/>
            <person name="Knittel K."/>
        </authorList>
    </citation>
    <scope>NUCLEOTIDE SEQUENCE</scope>
    <source>
        <strain evidence="13">Gfbio:e3339647-f889-4370-9287-4fb5cb688e4c:AG392M11_GoMArc1</strain>
    </source>
</reference>
<feature type="transmembrane region" description="Helical" evidence="11">
    <location>
        <begin position="420"/>
        <end position="437"/>
    </location>
</feature>
<dbReference type="GO" id="GO:0016780">
    <property type="term" value="F:phosphotransferase activity, for other substituted phosphate groups"/>
    <property type="evidence" value="ECO:0007669"/>
    <property type="project" value="InterPro"/>
</dbReference>
<accession>A0A811T558</accession>
<dbReference type="PROSITE" id="PS00379">
    <property type="entry name" value="CDP_ALCOHOL_P_TRANSF"/>
    <property type="match status" value="1"/>
</dbReference>
<dbReference type="InterPro" id="IPR000462">
    <property type="entry name" value="CDP-OH_P_trans"/>
</dbReference>
<dbReference type="InterPro" id="IPR043130">
    <property type="entry name" value="CDP-OH_PTrfase_TM_dom"/>
</dbReference>
<evidence type="ECO:0000256" key="1">
    <source>
        <dbReference type="ARBA" id="ARBA00000729"/>
    </source>
</evidence>
<dbReference type="InterPro" id="IPR025877">
    <property type="entry name" value="MobA-like_NTP_Trfase"/>
</dbReference>
<dbReference type="GO" id="GO:0016779">
    <property type="term" value="F:nucleotidyltransferase activity"/>
    <property type="evidence" value="ECO:0007669"/>
    <property type="project" value="UniProtKB-KW"/>
</dbReference>
<keyword evidence="11" id="KW-0472">Membrane</keyword>
<comment type="similarity">
    <text evidence="10">Belongs to the CDP-alcohol phosphatidyltransferase class-I family.</text>
</comment>
<dbReference type="InterPro" id="IPR050065">
    <property type="entry name" value="GlmU-like"/>
</dbReference>
<evidence type="ECO:0000256" key="10">
    <source>
        <dbReference type="RuleBase" id="RU003750"/>
    </source>
</evidence>
<feature type="domain" description="MobA-like NTP transferase" evidence="12">
    <location>
        <begin position="3"/>
        <end position="128"/>
    </location>
</feature>
<feature type="transmembrane region" description="Helical" evidence="11">
    <location>
        <begin position="355"/>
        <end position="374"/>
    </location>
</feature>
<dbReference type="EC" id="2.7.8.34" evidence="5"/>
<feature type="transmembrane region" description="Helical" evidence="11">
    <location>
        <begin position="395"/>
        <end position="414"/>
    </location>
</feature>
<dbReference type="Pfam" id="PF12804">
    <property type="entry name" value="NTP_transf_3"/>
    <property type="match status" value="1"/>
</dbReference>
<gene>
    <name evidence="13" type="ORF">DIAAKJNI_00097</name>
</gene>
<evidence type="ECO:0000256" key="7">
    <source>
        <dbReference type="ARBA" id="ARBA00022679"/>
    </source>
</evidence>
<dbReference type="SUPFAM" id="SSF53448">
    <property type="entry name" value="Nucleotide-diphospho-sugar transferases"/>
    <property type="match status" value="1"/>
</dbReference>
<keyword evidence="7 10" id="KW-0808">Transferase</keyword>
<sequence>MKCLIIAAGLGSRLSKKGDSKPLVSLLGLSLIERVILTAKKSGLTSFYVVTGYNGEKVRQHLNQFKKDRNIKITHIINEEWESGNGISVLKAEKLLNENFILLMGDHIFDESILVKLKDEEIADSEVVLTVDHNIKNKLVDANDVTKVLVEDNRILDIGKNIKKYNAYDTGIFLCSPAIFGALEESSRSGDSTLSGGVKVLANRGKAKTFDIKDSYWIDVDNEGTLKKAENKLLDTLKKTSDGPVSRHLNRPISTKISKCLVKTSVTPNVISFLSFILCCIGAFFFFLGGWINLAIGATLAQISSIVDGCDGEVARLKFNETEFGAWFDAVLDRYADAFLLFGLTYYVYFLSENILCLAVGFLAIIGTFMNSYTADKYDGLMKKKIGLKGHYFRMGRDVRIFIIFLFALLNMRFLFHLEIIDLPFLAILLIAILMNIENIRRVVVLYENRQY</sequence>
<dbReference type="GO" id="GO:0016020">
    <property type="term" value="C:membrane"/>
    <property type="evidence" value="ECO:0007669"/>
    <property type="project" value="InterPro"/>
</dbReference>
<evidence type="ECO:0000256" key="11">
    <source>
        <dbReference type="SAM" id="Phobius"/>
    </source>
</evidence>
<dbReference type="Gene3D" id="1.20.120.1760">
    <property type="match status" value="1"/>
</dbReference>
<evidence type="ECO:0000259" key="12">
    <source>
        <dbReference type="Pfam" id="PF12804"/>
    </source>
</evidence>
<dbReference type="CDD" id="cd02523">
    <property type="entry name" value="PC_cytidylyltransferase"/>
    <property type="match status" value="1"/>
</dbReference>
<dbReference type="Proteomes" id="UP000639006">
    <property type="component" value="Unassembled WGS sequence"/>
</dbReference>
<evidence type="ECO:0000256" key="9">
    <source>
        <dbReference type="ARBA" id="ARBA00049235"/>
    </source>
</evidence>
<dbReference type="Pfam" id="PF01066">
    <property type="entry name" value="CDP-OH_P_transf"/>
    <property type="match status" value="1"/>
</dbReference>
<evidence type="ECO:0000313" key="13">
    <source>
        <dbReference type="EMBL" id="CAD6491481.1"/>
    </source>
</evidence>
<protein>
    <recommendedName>
        <fullName evidence="6">Bifunctional IPC transferase and DIPP synthase</fullName>
        <ecNumber evidence="4">2.7.7.74</ecNumber>
        <ecNumber evidence="5">2.7.8.34</ecNumber>
    </recommendedName>
</protein>
<evidence type="ECO:0000256" key="3">
    <source>
        <dbReference type="ARBA" id="ARBA00007897"/>
    </source>
</evidence>
<comment type="caution">
    <text evidence="13">The sequence shown here is derived from an EMBL/GenBank/DDBJ whole genome shotgun (WGS) entry which is preliminary data.</text>
</comment>
<comment type="similarity">
    <text evidence="3">In the N-terminal section; belongs to the MobA family.</text>
</comment>
<feature type="transmembrane region" description="Helical" evidence="11">
    <location>
        <begin position="270"/>
        <end position="296"/>
    </location>
</feature>
<dbReference type="EC" id="2.7.7.74" evidence="4"/>
<proteinExistence type="inferred from homology"/>
<dbReference type="InterPro" id="IPR048254">
    <property type="entry name" value="CDP_ALCOHOL_P_TRANSF_CS"/>
</dbReference>
<dbReference type="Gene3D" id="3.90.550.10">
    <property type="entry name" value="Spore Coat Polysaccharide Biosynthesis Protein SpsA, Chain A"/>
    <property type="match status" value="1"/>
</dbReference>
<dbReference type="EMBL" id="CAJHIQ010000004">
    <property type="protein sequence ID" value="CAD6491481.1"/>
    <property type="molecule type" value="Genomic_DNA"/>
</dbReference>
<dbReference type="AlphaFoldDB" id="A0A811T558"/>
<keyword evidence="8" id="KW-0548">Nucleotidyltransferase</keyword>
<evidence type="ECO:0000256" key="8">
    <source>
        <dbReference type="ARBA" id="ARBA00022695"/>
    </source>
</evidence>
<keyword evidence="11" id="KW-0812">Transmembrane</keyword>
<name>A0A811T558_9EURY</name>
<dbReference type="PANTHER" id="PTHR43584">
    <property type="entry name" value="NUCLEOTIDYL TRANSFERASE"/>
    <property type="match status" value="1"/>
</dbReference>
<dbReference type="InterPro" id="IPR029044">
    <property type="entry name" value="Nucleotide-diphossugar_trans"/>
</dbReference>
<evidence type="ECO:0000256" key="2">
    <source>
        <dbReference type="ARBA" id="ARBA00006982"/>
    </source>
</evidence>
<evidence type="ECO:0000256" key="5">
    <source>
        <dbReference type="ARBA" id="ARBA00013268"/>
    </source>
</evidence>
<evidence type="ECO:0000256" key="6">
    <source>
        <dbReference type="ARBA" id="ARBA00018322"/>
    </source>
</evidence>
<evidence type="ECO:0000313" key="14">
    <source>
        <dbReference type="Proteomes" id="UP000639006"/>
    </source>
</evidence>
<dbReference type="PANTHER" id="PTHR43584:SF8">
    <property type="entry name" value="N-ACETYLMURAMATE ALPHA-1-PHOSPHATE URIDYLYLTRANSFERASE"/>
    <property type="match status" value="1"/>
</dbReference>
<comment type="catalytic activity">
    <reaction evidence="9">
        <text>CDP-1L-myo-inositol + 1D-myo-inositol 3-phosphate = bis(1L-myo-inositol) 3,1'-phosphate 1-phosphate + CMP + H(+)</text>
        <dbReference type="Rhea" id="RHEA:31327"/>
        <dbReference type="ChEBI" id="CHEBI:15378"/>
        <dbReference type="ChEBI" id="CHEBI:58401"/>
        <dbReference type="ChEBI" id="CHEBI:60377"/>
        <dbReference type="ChEBI" id="CHEBI:62573"/>
        <dbReference type="ChEBI" id="CHEBI:62576"/>
        <dbReference type="EC" id="2.7.8.34"/>
    </reaction>
</comment>
<evidence type="ECO:0000256" key="4">
    <source>
        <dbReference type="ARBA" id="ARBA00012504"/>
    </source>
</evidence>
<comment type="similarity">
    <text evidence="2">In the C-terminal section; belongs to the CDP-alcohol phosphatidyltransferase class-I family.</text>
</comment>
<comment type="catalytic activity">
    <reaction evidence="1">
        <text>1D-myo-inositol 3-phosphate + CTP + H(+) = CDP-1L-myo-inositol + diphosphate</text>
        <dbReference type="Rhea" id="RHEA:30647"/>
        <dbReference type="ChEBI" id="CHEBI:15378"/>
        <dbReference type="ChEBI" id="CHEBI:33019"/>
        <dbReference type="ChEBI" id="CHEBI:37563"/>
        <dbReference type="ChEBI" id="CHEBI:58401"/>
        <dbReference type="ChEBI" id="CHEBI:62573"/>
        <dbReference type="EC" id="2.7.7.74"/>
    </reaction>
</comment>
<organism evidence="13 14">
    <name type="scientific">Candidatus Argoarchaeum ethanivorans</name>
    <dbReference type="NCBI Taxonomy" id="2608793"/>
    <lineage>
        <taxon>Archaea</taxon>
        <taxon>Methanobacteriati</taxon>
        <taxon>Methanobacteriota</taxon>
        <taxon>Stenosarchaea group</taxon>
        <taxon>Methanomicrobia</taxon>
        <taxon>Methanosarcinales</taxon>
        <taxon>Methanosarcinales incertae sedis</taxon>
        <taxon>GOM Arc I cluster</taxon>
        <taxon>Candidatus Argoarchaeum</taxon>
    </lineage>
</organism>
<keyword evidence="11" id="KW-1133">Transmembrane helix</keyword>